<dbReference type="Proteomes" id="UP000619355">
    <property type="component" value="Unassembled WGS sequence"/>
</dbReference>
<evidence type="ECO:0000313" key="1">
    <source>
        <dbReference type="EMBL" id="GHG34307.1"/>
    </source>
</evidence>
<dbReference type="EMBL" id="BNBF01000001">
    <property type="protein sequence ID" value="GHG34307.1"/>
    <property type="molecule type" value="Genomic_DNA"/>
</dbReference>
<gene>
    <name evidence="1" type="ORF">GCM10018980_03700</name>
</gene>
<evidence type="ECO:0000313" key="2">
    <source>
        <dbReference type="Proteomes" id="UP000619355"/>
    </source>
</evidence>
<dbReference type="AlphaFoldDB" id="A0A919BZ25"/>
<sequence>MNPPYALALDIGTRYARLAVAGPGAGPPRPVSLPGDVPGEGLPLSAAVRGRPVAALREAYGTCVARYGPPAGAVVVLPRRTARESAGPATATLAEAGCPRVRAIGTAHALLALVRHTAGAADAGTGEYLVCDAGARAADTARCTLAGPSVLLRATAEASGPTGRLGAELDAALLAAAGLPDDDEGHRGLAAARLDDPGGRRLGFAVARAVHQPDPGDDIPVHRLGDRDVTAGTVRACLPPLIDAVRQALDEVAAPPGAAEQPPLLLAGGLARLAPLTRQLAERYRLLPLPTGVDPGYAAAAGGALVAAGLADPGDRYPYALRIRTHRRTAGRLHTGELELAPAGSLEPGGATVFAAADGRPAQVLPDAAAGRPLRIEAVGPDGRPSPFLDVTLPAGTPDGLCRVGVRVGADGVAALVLCPVTDGAEAETRLPLGPLPVPPET</sequence>
<dbReference type="InterPro" id="IPR043129">
    <property type="entry name" value="ATPase_NBD"/>
</dbReference>
<dbReference type="RefSeq" id="WP_189977616.1">
    <property type="nucleotide sequence ID" value="NZ_BNBF01000001.1"/>
</dbReference>
<reference evidence="2" key="1">
    <citation type="journal article" date="2019" name="Int. J. Syst. Evol. Microbiol.">
        <title>The Global Catalogue of Microorganisms (GCM) 10K type strain sequencing project: providing services to taxonomists for standard genome sequencing and annotation.</title>
        <authorList>
            <consortium name="The Broad Institute Genomics Platform"/>
            <consortium name="The Broad Institute Genome Sequencing Center for Infectious Disease"/>
            <person name="Wu L."/>
            <person name="Ma J."/>
        </authorList>
    </citation>
    <scope>NUCLEOTIDE SEQUENCE [LARGE SCALE GENOMIC DNA]</scope>
    <source>
        <strain evidence="2">JCM 4253</strain>
    </source>
</reference>
<proteinExistence type="predicted"/>
<comment type="caution">
    <text evidence="1">The sequence shown here is derived from an EMBL/GenBank/DDBJ whole genome shotgun (WGS) entry which is preliminary data.</text>
</comment>
<accession>A0A919BZ25</accession>
<evidence type="ECO:0008006" key="3">
    <source>
        <dbReference type="Google" id="ProtNLM"/>
    </source>
</evidence>
<keyword evidence="2" id="KW-1185">Reference proteome</keyword>
<name>A0A919BZ25_9ACTN</name>
<protein>
    <recommendedName>
        <fullName evidence="3">Hsp70 family protein</fullName>
    </recommendedName>
</protein>
<dbReference type="SUPFAM" id="SSF53067">
    <property type="entry name" value="Actin-like ATPase domain"/>
    <property type="match status" value="1"/>
</dbReference>
<organism evidence="1 2">
    <name type="scientific">Streptomyces capoamus</name>
    <dbReference type="NCBI Taxonomy" id="68183"/>
    <lineage>
        <taxon>Bacteria</taxon>
        <taxon>Bacillati</taxon>
        <taxon>Actinomycetota</taxon>
        <taxon>Actinomycetes</taxon>
        <taxon>Kitasatosporales</taxon>
        <taxon>Streptomycetaceae</taxon>
        <taxon>Streptomyces</taxon>
    </lineage>
</organism>